<accession>A0A9N8WJ39</accession>
<feature type="compositionally biased region" description="Low complexity" evidence="1">
    <location>
        <begin position="225"/>
        <end position="264"/>
    </location>
</feature>
<dbReference type="EMBL" id="CAJVPZ010001368">
    <property type="protein sequence ID" value="CAG8490831.1"/>
    <property type="molecule type" value="Genomic_DNA"/>
</dbReference>
<feature type="compositionally biased region" description="Pro residues" evidence="1">
    <location>
        <begin position="181"/>
        <end position="224"/>
    </location>
</feature>
<sequence>MSFYQDQDGEIWLTGTYQYGFQKPGTWDYYWTIQNGCGEILYNLTDQLYMEYAKDSTCDGYDDSKSSYHRKRGSYLDKRHKKHEDKCEMGAWGSKPWVVKVSDLAWDCGKDEGFKYNTCKGKDIYKDMVIDYTKEKLPKRLSAQGPESGIYLVIDGQSKWGKRQTSTSPAAINVNNEAPAPNAPAPAPNAPEPAPNAPAPAPNAPAPDPNAPVPNAPAPAPPAPGATAPDATAPVDTAPVSVLQAPTTAPAPATTSPESVAPAASVPPPSTNPESAAPAPAANTEPPPAATVAA</sequence>
<protein>
    <submittedName>
        <fullName evidence="2">2535_t:CDS:1</fullName>
    </submittedName>
</protein>
<feature type="compositionally biased region" description="Low complexity" evidence="1">
    <location>
        <begin position="272"/>
        <end position="284"/>
    </location>
</feature>
<gene>
    <name evidence="2" type="ORF">RFULGI_LOCUS1976</name>
</gene>
<proteinExistence type="predicted"/>
<feature type="compositionally biased region" description="Pro residues" evidence="1">
    <location>
        <begin position="285"/>
        <end position="294"/>
    </location>
</feature>
<evidence type="ECO:0000313" key="3">
    <source>
        <dbReference type="Proteomes" id="UP000789396"/>
    </source>
</evidence>
<dbReference type="Proteomes" id="UP000789396">
    <property type="component" value="Unassembled WGS sequence"/>
</dbReference>
<comment type="caution">
    <text evidence="2">The sequence shown here is derived from an EMBL/GenBank/DDBJ whole genome shotgun (WGS) entry which is preliminary data.</text>
</comment>
<dbReference type="AlphaFoldDB" id="A0A9N8WJ39"/>
<name>A0A9N8WJ39_9GLOM</name>
<evidence type="ECO:0000313" key="2">
    <source>
        <dbReference type="EMBL" id="CAG8490831.1"/>
    </source>
</evidence>
<organism evidence="2 3">
    <name type="scientific">Racocetra fulgida</name>
    <dbReference type="NCBI Taxonomy" id="60492"/>
    <lineage>
        <taxon>Eukaryota</taxon>
        <taxon>Fungi</taxon>
        <taxon>Fungi incertae sedis</taxon>
        <taxon>Mucoromycota</taxon>
        <taxon>Glomeromycotina</taxon>
        <taxon>Glomeromycetes</taxon>
        <taxon>Diversisporales</taxon>
        <taxon>Gigasporaceae</taxon>
        <taxon>Racocetra</taxon>
    </lineage>
</organism>
<keyword evidence="3" id="KW-1185">Reference proteome</keyword>
<reference evidence="2" key="1">
    <citation type="submission" date="2021-06" db="EMBL/GenBank/DDBJ databases">
        <authorList>
            <person name="Kallberg Y."/>
            <person name="Tangrot J."/>
            <person name="Rosling A."/>
        </authorList>
    </citation>
    <scope>NUCLEOTIDE SEQUENCE</scope>
    <source>
        <strain evidence="2">IN212</strain>
    </source>
</reference>
<evidence type="ECO:0000256" key="1">
    <source>
        <dbReference type="SAM" id="MobiDB-lite"/>
    </source>
</evidence>
<feature type="region of interest" description="Disordered" evidence="1">
    <location>
        <begin position="172"/>
        <end position="294"/>
    </location>
</feature>